<dbReference type="Proteomes" id="UP000054563">
    <property type="component" value="Unassembled WGS sequence"/>
</dbReference>
<dbReference type="VEuPathDB" id="FungiDB:CIHG_07120"/>
<evidence type="ECO:0000313" key="1">
    <source>
        <dbReference type="EMBL" id="KMU89186.1"/>
    </source>
</evidence>
<reference evidence="2" key="1">
    <citation type="journal article" date="2010" name="Genome Res.">
        <title>Population genomic sequencing of Coccidioides fungi reveals recent hybridization and transposon control.</title>
        <authorList>
            <person name="Neafsey D.E."/>
            <person name="Barker B.M."/>
            <person name="Sharpton T.J."/>
            <person name="Stajich J.E."/>
            <person name="Park D.J."/>
            <person name="Whiston E."/>
            <person name="Hung C.-Y."/>
            <person name="McMahan C."/>
            <person name="White J."/>
            <person name="Sykes S."/>
            <person name="Heiman D."/>
            <person name="Young S."/>
            <person name="Zeng Q."/>
            <person name="Abouelleil A."/>
            <person name="Aftuck L."/>
            <person name="Bessette D."/>
            <person name="Brown A."/>
            <person name="FitzGerald M."/>
            <person name="Lui A."/>
            <person name="Macdonald J.P."/>
            <person name="Priest M."/>
            <person name="Orbach M.J."/>
            <person name="Galgiani J.N."/>
            <person name="Kirkland T.N."/>
            <person name="Cole G.T."/>
            <person name="Birren B.W."/>
            <person name="Henn M.R."/>
            <person name="Taylor J.W."/>
            <person name="Rounsley S.D."/>
        </authorList>
    </citation>
    <scope>NUCLEOTIDE SEQUENCE [LARGE SCALE GENOMIC DNA]</scope>
    <source>
        <strain evidence="2">H538.4</strain>
    </source>
</reference>
<dbReference type="STRING" id="396776.A0A0J8RX83"/>
<organism evidence="1 2">
    <name type="scientific">Coccidioides immitis H538.4</name>
    <dbReference type="NCBI Taxonomy" id="396776"/>
    <lineage>
        <taxon>Eukaryota</taxon>
        <taxon>Fungi</taxon>
        <taxon>Dikarya</taxon>
        <taxon>Ascomycota</taxon>
        <taxon>Pezizomycotina</taxon>
        <taxon>Eurotiomycetes</taxon>
        <taxon>Eurotiomycetidae</taxon>
        <taxon>Onygenales</taxon>
        <taxon>Onygenaceae</taxon>
        <taxon>Coccidioides</taxon>
    </lineage>
</organism>
<proteinExistence type="predicted"/>
<accession>A0A0J8RX83</accession>
<dbReference type="eggNOG" id="ENOG502RR3C">
    <property type="taxonomic scope" value="Eukaryota"/>
</dbReference>
<gene>
    <name evidence="1" type="ORF">CIHG_07120</name>
</gene>
<sequence>MKSLRVEVLSVYGGQARILIGYFDGKHLCIQKSPIYDIGSEGLQNWILLMKWWFSDAAGDTTRLPSPQDIKDSRNLAVNPADKVQQIVEFIGHEVKVRKLLRRGAGGGVSRGALQADLHVRWGFDKCTKAMDTCRLNFMAAVGETTFLRHTAGWKSKSDLPQIIARRW</sequence>
<name>A0A0J8RX83_COCIT</name>
<evidence type="ECO:0000313" key="2">
    <source>
        <dbReference type="Proteomes" id="UP000054563"/>
    </source>
</evidence>
<protein>
    <submittedName>
        <fullName evidence="1">Uncharacterized protein</fullName>
    </submittedName>
</protein>
<dbReference type="EMBL" id="DS017010">
    <property type="protein sequence ID" value="KMU89186.1"/>
    <property type="molecule type" value="Genomic_DNA"/>
</dbReference>
<dbReference type="AlphaFoldDB" id="A0A0J8RX83"/>